<dbReference type="GO" id="GO:0005524">
    <property type="term" value="F:ATP binding"/>
    <property type="evidence" value="ECO:0007669"/>
    <property type="project" value="UniProtKB-KW"/>
</dbReference>
<dbReference type="EMBL" id="DVMO01000081">
    <property type="protein sequence ID" value="HIU27807.1"/>
    <property type="molecule type" value="Genomic_DNA"/>
</dbReference>
<keyword evidence="6 9" id="KW-0418">Kinase</keyword>
<protein>
    <recommendedName>
        <fullName evidence="9">Probable butyrate kinase</fullName>
        <shortName evidence="9">BK</shortName>
        <ecNumber evidence="9">2.7.2.7</ecNumber>
    </recommendedName>
    <alternativeName>
        <fullName evidence="9">Branched-chain carboxylic acid kinase</fullName>
    </alternativeName>
</protein>
<keyword evidence="5 9" id="KW-0547">Nucleotide-binding</keyword>
<dbReference type="InterPro" id="IPR043129">
    <property type="entry name" value="ATPase_NBD"/>
</dbReference>
<evidence type="ECO:0000256" key="7">
    <source>
        <dbReference type="ARBA" id="ARBA00022840"/>
    </source>
</evidence>
<dbReference type="PANTHER" id="PTHR21060">
    <property type="entry name" value="ACETATE KINASE"/>
    <property type="match status" value="1"/>
</dbReference>
<dbReference type="SUPFAM" id="SSF53067">
    <property type="entry name" value="Actin-like ATPase domain"/>
    <property type="match status" value="2"/>
</dbReference>
<dbReference type="InterPro" id="IPR011245">
    <property type="entry name" value="Butyrate_kin"/>
</dbReference>
<keyword evidence="7 9" id="KW-0067">ATP-binding</keyword>
<evidence type="ECO:0000256" key="3">
    <source>
        <dbReference type="ARBA" id="ARBA00022490"/>
    </source>
</evidence>
<comment type="similarity">
    <text evidence="2 9 10">Belongs to the acetokinase family.</text>
</comment>
<proteinExistence type="inferred from homology"/>
<evidence type="ECO:0000256" key="2">
    <source>
        <dbReference type="ARBA" id="ARBA00008748"/>
    </source>
</evidence>
<evidence type="ECO:0000313" key="11">
    <source>
        <dbReference type="EMBL" id="HIU27807.1"/>
    </source>
</evidence>
<evidence type="ECO:0000256" key="10">
    <source>
        <dbReference type="RuleBase" id="RU003835"/>
    </source>
</evidence>
<dbReference type="PIRSF" id="PIRSF036458">
    <property type="entry name" value="Butyrate_kin"/>
    <property type="match status" value="1"/>
</dbReference>
<keyword evidence="4 9" id="KW-0808">Transferase</keyword>
<keyword evidence="3 9" id="KW-0963">Cytoplasm</keyword>
<accession>A0A9D1I4S1</accession>
<comment type="caution">
    <text evidence="11">The sequence shown here is derived from an EMBL/GenBank/DDBJ whole genome shotgun (WGS) entry which is preliminary data.</text>
</comment>
<dbReference type="GO" id="GO:0006083">
    <property type="term" value="P:acetate metabolic process"/>
    <property type="evidence" value="ECO:0007669"/>
    <property type="project" value="TreeGrafter"/>
</dbReference>
<comment type="catalytic activity">
    <reaction evidence="8 9">
        <text>butanoate + ATP = butanoyl phosphate + ADP</text>
        <dbReference type="Rhea" id="RHEA:13585"/>
        <dbReference type="ChEBI" id="CHEBI:17968"/>
        <dbReference type="ChEBI" id="CHEBI:30616"/>
        <dbReference type="ChEBI" id="CHEBI:58079"/>
        <dbReference type="ChEBI" id="CHEBI:456216"/>
        <dbReference type="EC" id="2.7.2.7"/>
    </reaction>
</comment>
<dbReference type="NCBIfam" id="NF002834">
    <property type="entry name" value="PRK03011.1-5"/>
    <property type="match status" value="1"/>
</dbReference>
<dbReference type="CDD" id="cd24011">
    <property type="entry name" value="ASKHA_NBD_BK"/>
    <property type="match status" value="1"/>
</dbReference>
<sequence>MKDQEDILVINPGSTTTKIAIFRSCEKGSGMQETDGHTSASQDQNTSQLEQLFEETITHDPEQIKAMGGIFNQLEFRENLIRDTVAGKGYDLGGISAAVGRGGMIIGLHGGGYIVTPELCSAMKDPANPPHASSLGAQLAYDIATPLGVPSYIYDSTMGCELKEIAKISGLAGIERYGCCHVLNSRAQAMRYARSIGREYKDMNFIVAHMGGGITVSAHEKGQITDDSSYDAGPMSPERTGGIPLILWTKLCFSGKYTEEQVEKLISGQGGLVSYLGVTDCRQVEDMIKNGDEKAALVYEAMAYQVAKAIGEMSVALKGKVDAIILTGGVAHSRSFTDMIKEYAGHLGPVVVMAGEKEMEALAEGAYRILKGEEKGRIY</sequence>
<dbReference type="HAMAP" id="MF_00542">
    <property type="entry name" value="Butyrate_kinase"/>
    <property type="match status" value="1"/>
</dbReference>
<dbReference type="GO" id="GO:0005737">
    <property type="term" value="C:cytoplasm"/>
    <property type="evidence" value="ECO:0007669"/>
    <property type="project" value="UniProtKB-SubCell"/>
</dbReference>
<dbReference type="PANTHER" id="PTHR21060:SF3">
    <property type="entry name" value="BUTYRATE KINASE 2-RELATED"/>
    <property type="match status" value="1"/>
</dbReference>
<evidence type="ECO:0000256" key="5">
    <source>
        <dbReference type="ARBA" id="ARBA00022741"/>
    </source>
</evidence>
<dbReference type="InterPro" id="IPR023865">
    <property type="entry name" value="Aliphatic_acid_kinase_CS"/>
</dbReference>
<evidence type="ECO:0000256" key="1">
    <source>
        <dbReference type="ARBA" id="ARBA00004496"/>
    </source>
</evidence>
<organism evidence="11 12">
    <name type="scientific">Candidatus Fimisoma avicola</name>
    <dbReference type="NCBI Taxonomy" id="2840826"/>
    <lineage>
        <taxon>Bacteria</taxon>
        <taxon>Bacillati</taxon>
        <taxon>Bacillota</taxon>
        <taxon>Clostridia</taxon>
        <taxon>Eubacteriales</taxon>
        <taxon>Candidatus Fimisoma</taxon>
    </lineage>
</organism>
<dbReference type="InterPro" id="IPR000890">
    <property type="entry name" value="Aliphatic_acid_kin_short-chain"/>
</dbReference>
<reference evidence="11" key="2">
    <citation type="journal article" date="2021" name="PeerJ">
        <title>Extensive microbial diversity within the chicken gut microbiome revealed by metagenomics and culture.</title>
        <authorList>
            <person name="Gilroy R."/>
            <person name="Ravi A."/>
            <person name="Getino M."/>
            <person name="Pursley I."/>
            <person name="Horton D.L."/>
            <person name="Alikhan N.F."/>
            <person name="Baker D."/>
            <person name="Gharbi K."/>
            <person name="Hall N."/>
            <person name="Watson M."/>
            <person name="Adriaenssens E.M."/>
            <person name="Foster-Nyarko E."/>
            <person name="Jarju S."/>
            <person name="Secka A."/>
            <person name="Antonio M."/>
            <person name="Oren A."/>
            <person name="Chaudhuri R.R."/>
            <person name="La Ragione R."/>
            <person name="Hildebrand F."/>
            <person name="Pallen M.J."/>
        </authorList>
    </citation>
    <scope>NUCLEOTIDE SEQUENCE</scope>
    <source>
        <strain evidence="11">11300</strain>
    </source>
</reference>
<comment type="subcellular location">
    <subcellularLocation>
        <location evidence="1 9">Cytoplasm</location>
    </subcellularLocation>
</comment>
<dbReference type="PROSITE" id="PS01076">
    <property type="entry name" value="ACETATE_KINASE_2"/>
    <property type="match status" value="1"/>
</dbReference>
<dbReference type="AlphaFoldDB" id="A0A9D1I4S1"/>
<dbReference type="PRINTS" id="PR00471">
    <property type="entry name" value="ACETATEKNASE"/>
</dbReference>
<evidence type="ECO:0000256" key="9">
    <source>
        <dbReference type="HAMAP-Rule" id="MF_00542"/>
    </source>
</evidence>
<name>A0A9D1I4S1_9FIRM</name>
<dbReference type="Gene3D" id="3.30.420.40">
    <property type="match status" value="2"/>
</dbReference>
<dbReference type="PROSITE" id="PS01075">
    <property type="entry name" value="ACETATE_KINASE_1"/>
    <property type="match status" value="1"/>
</dbReference>
<dbReference type="GO" id="GO:0047761">
    <property type="term" value="F:butyrate kinase activity"/>
    <property type="evidence" value="ECO:0007669"/>
    <property type="project" value="UniProtKB-UniRule"/>
</dbReference>
<dbReference type="EC" id="2.7.2.7" evidence="9"/>
<dbReference type="NCBIfam" id="TIGR02707">
    <property type="entry name" value="butyr_kinase"/>
    <property type="match status" value="1"/>
</dbReference>
<gene>
    <name evidence="9 11" type="primary">buk</name>
    <name evidence="11" type="ORF">IAD16_05460</name>
</gene>
<evidence type="ECO:0000256" key="8">
    <source>
        <dbReference type="ARBA" id="ARBA00048596"/>
    </source>
</evidence>
<dbReference type="Proteomes" id="UP000824091">
    <property type="component" value="Unassembled WGS sequence"/>
</dbReference>
<dbReference type="Pfam" id="PF00871">
    <property type="entry name" value="Acetate_kinase"/>
    <property type="match status" value="1"/>
</dbReference>
<evidence type="ECO:0000256" key="4">
    <source>
        <dbReference type="ARBA" id="ARBA00022679"/>
    </source>
</evidence>
<dbReference type="GO" id="GO:0008776">
    <property type="term" value="F:acetate kinase activity"/>
    <property type="evidence" value="ECO:0007669"/>
    <property type="project" value="TreeGrafter"/>
</dbReference>
<reference evidence="11" key="1">
    <citation type="submission" date="2020-10" db="EMBL/GenBank/DDBJ databases">
        <authorList>
            <person name="Gilroy R."/>
        </authorList>
    </citation>
    <scope>NUCLEOTIDE SEQUENCE</scope>
    <source>
        <strain evidence="11">11300</strain>
    </source>
</reference>
<evidence type="ECO:0000313" key="12">
    <source>
        <dbReference type="Proteomes" id="UP000824091"/>
    </source>
</evidence>
<evidence type="ECO:0000256" key="6">
    <source>
        <dbReference type="ARBA" id="ARBA00022777"/>
    </source>
</evidence>